<comment type="caution">
    <text evidence="1">The sequence shown here is derived from an EMBL/GenBank/DDBJ whole genome shotgun (WGS) entry which is preliminary data.</text>
</comment>
<protein>
    <submittedName>
        <fullName evidence="1">Uncharacterized protein</fullName>
    </submittedName>
</protein>
<accession>A0A1F8AH61</accession>
<dbReference type="GeneID" id="34444072"/>
<dbReference type="EMBL" id="LYCR01000002">
    <property type="protein sequence ID" value="OGM50695.1"/>
    <property type="molecule type" value="Genomic_DNA"/>
</dbReference>
<proteinExistence type="predicted"/>
<keyword evidence="2" id="KW-1185">Reference proteome</keyword>
<evidence type="ECO:0000313" key="2">
    <source>
        <dbReference type="Proteomes" id="UP000179179"/>
    </source>
</evidence>
<sequence>MDRSLGPYRFGYPDDGLAKYTLGDALEQYLSCDEYFWWQNLRVGKKVFKFQAFLHTREEEQMKIWKSFRQMRTVNRPMEDAIDIQRPRLGQFLLTWMKESELRQAKNILEDQCDGRYGNAIRAIETELVNKKGEDDVKHGSSWLVKSLLLLITLSLLSSSFQLTAYEPSFPTGCFCCADCC</sequence>
<organism evidence="1 2">
    <name type="scientific">Aspergillus bombycis</name>
    <dbReference type="NCBI Taxonomy" id="109264"/>
    <lineage>
        <taxon>Eukaryota</taxon>
        <taxon>Fungi</taxon>
        <taxon>Dikarya</taxon>
        <taxon>Ascomycota</taxon>
        <taxon>Pezizomycotina</taxon>
        <taxon>Eurotiomycetes</taxon>
        <taxon>Eurotiomycetidae</taxon>
        <taxon>Eurotiales</taxon>
        <taxon>Aspergillaceae</taxon>
        <taxon>Aspergillus</taxon>
    </lineage>
</organism>
<gene>
    <name evidence="1" type="ORF">ABOM_000682</name>
</gene>
<name>A0A1F8AH61_9EURO</name>
<dbReference type="Proteomes" id="UP000179179">
    <property type="component" value="Unassembled WGS sequence"/>
</dbReference>
<dbReference type="AlphaFoldDB" id="A0A1F8AH61"/>
<dbReference type="OrthoDB" id="3598904at2759"/>
<reference evidence="1 2" key="1">
    <citation type="journal article" date="2016" name="Genome Biol. Evol.">
        <title>Draft genome sequence of an aflatoxigenic Aspergillus species, A. bombycis.</title>
        <authorList>
            <person name="Moore G.G."/>
            <person name="Mack B.M."/>
            <person name="Beltz S.B."/>
            <person name="Gilbert M.K."/>
        </authorList>
    </citation>
    <scope>NUCLEOTIDE SEQUENCE [LARGE SCALE GENOMIC DNA]</scope>
    <source>
        <strain evidence="2">NRRL 26010</strain>
    </source>
</reference>
<dbReference type="RefSeq" id="XP_022394412.1">
    <property type="nucleotide sequence ID" value="XM_022527812.1"/>
</dbReference>
<evidence type="ECO:0000313" key="1">
    <source>
        <dbReference type="EMBL" id="OGM50695.1"/>
    </source>
</evidence>